<dbReference type="RefSeq" id="WP_065524753.1">
    <property type="nucleotide sequence ID" value="NZ_CP016540.2"/>
</dbReference>
<dbReference type="GO" id="GO:0016887">
    <property type="term" value="F:ATP hydrolysis activity"/>
    <property type="evidence" value="ECO:0007669"/>
    <property type="project" value="InterPro"/>
</dbReference>
<dbReference type="PANTHER" id="PTHR43394:SF1">
    <property type="entry name" value="ATP-BINDING CASSETTE SUB-FAMILY B MEMBER 10, MITOCHONDRIAL"/>
    <property type="match status" value="1"/>
</dbReference>
<dbReference type="PROSITE" id="PS50893">
    <property type="entry name" value="ABC_TRANSPORTER_2"/>
    <property type="match status" value="1"/>
</dbReference>
<feature type="transmembrane region" description="Helical" evidence="8">
    <location>
        <begin position="34"/>
        <end position="54"/>
    </location>
</feature>
<comment type="subcellular location">
    <subcellularLocation>
        <location evidence="1">Cell membrane</location>
        <topology evidence="1">Multi-pass membrane protein</topology>
    </subcellularLocation>
</comment>
<dbReference type="Pfam" id="PF00664">
    <property type="entry name" value="ABC_membrane"/>
    <property type="match status" value="1"/>
</dbReference>
<feature type="transmembrane region" description="Helical" evidence="8">
    <location>
        <begin position="149"/>
        <end position="171"/>
    </location>
</feature>
<keyword evidence="2" id="KW-0813">Transport</keyword>
<keyword evidence="5 11" id="KW-0067">ATP-binding</keyword>
<evidence type="ECO:0000256" key="2">
    <source>
        <dbReference type="ARBA" id="ARBA00022448"/>
    </source>
</evidence>
<dbReference type="InterPro" id="IPR039421">
    <property type="entry name" value="Type_1_exporter"/>
</dbReference>
<name>A0A1B1S5D9_9BACL</name>
<evidence type="ECO:0000256" key="7">
    <source>
        <dbReference type="ARBA" id="ARBA00023136"/>
    </source>
</evidence>
<evidence type="ECO:0000259" key="9">
    <source>
        <dbReference type="PROSITE" id="PS50893"/>
    </source>
</evidence>
<dbReference type="SUPFAM" id="SSF90123">
    <property type="entry name" value="ABC transporter transmembrane region"/>
    <property type="match status" value="1"/>
</dbReference>
<dbReference type="SMART" id="SM00382">
    <property type="entry name" value="AAA"/>
    <property type="match status" value="1"/>
</dbReference>
<proteinExistence type="predicted"/>
<feature type="domain" description="ABC transporter" evidence="9">
    <location>
        <begin position="354"/>
        <end position="588"/>
    </location>
</feature>
<accession>A0A1B1S5D9</accession>
<evidence type="ECO:0000256" key="5">
    <source>
        <dbReference type="ARBA" id="ARBA00022840"/>
    </source>
</evidence>
<dbReference type="GO" id="GO:0005524">
    <property type="term" value="F:ATP binding"/>
    <property type="evidence" value="ECO:0007669"/>
    <property type="project" value="UniProtKB-KW"/>
</dbReference>
<keyword evidence="4" id="KW-0547">Nucleotide-binding</keyword>
<keyword evidence="7 8" id="KW-0472">Membrane</keyword>
<evidence type="ECO:0000313" key="11">
    <source>
        <dbReference type="EMBL" id="ANU28404.1"/>
    </source>
</evidence>
<dbReference type="Pfam" id="PF00005">
    <property type="entry name" value="ABC_tran"/>
    <property type="match status" value="1"/>
</dbReference>
<dbReference type="AlphaFoldDB" id="A0A1B1S5D9"/>
<reference evidence="11" key="1">
    <citation type="submission" date="2016-10" db="EMBL/GenBank/DDBJ databases">
        <authorList>
            <person name="See-Too W.S."/>
        </authorList>
    </citation>
    <scope>NUCLEOTIDE SEQUENCE</scope>
    <source>
        <strain evidence="11">L10.15</strain>
    </source>
</reference>
<keyword evidence="3 8" id="KW-0812">Transmembrane</keyword>
<dbReference type="EMBL" id="CP016540">
    <property type="protein sequence ID" value="ANU28404.1"/>
    <property type="molecule type" value="Genomic_DNA"/>
</dbReference>
<feature type="transmembrane region" description="Helical" evidence="8">
    <location>
        <begin position="74"/>
        <end position="96"/>
    </location>
</feature>
<sequence length="594" mass="67241">MLTKETEKQQELTGRDQWIVLKRLLQYLTPHKKILTLAMGLLILTVLGDILGPYLIKIFIDDYLTLENFPTGPIVGLAVAYLIIQTSNVLISYFQLLKFQEVALKIIQQLRVDVFTKVQGLGMRYFDKTPAGGIVSRVTNDTEAIKEMFVTVLIGFIQSAFLIVGVYVAMFILNVRLALITLILLPILVWIIYLYRQYSSVFYLDLRERLGQLNAKLSESVQGMGIIQAFGQENRLKDEFNAINDKHWEAGKRNIKVDALLLRPAIDLVYALALILLLSYFGITSFSNTVEVGVIYAFVTYIDRFFEPINQVMQRLSVFQQAIVAASRVFLLLDEQEKTPNQTGLPARIDEGKIEFQEVSFSYDGQTDVLRNISFTALPGQTVALVGHTGSGKSSIINLLMRFYEFTEGNIRIDGMSVKEYETTELRKKLGLVLQDPFLFYGTIESNIRLYDQTITDSAVREAAEFVQANQFIEALPEGYHQKVTERGSTFSSGQRQLVAFARTIVTDPKILVLDEATANIDTETEVAIQTSLERMRLGRTTIAIAHRLSTIQEADLILVLHKGEIVERGTHQQLLQQHGLYHKMYLLQNGIVE</sequence>
<evidence type="ECO:0000256" key="8">
    <source>
        <dbReference type="SAM" id="Phobius"/>
    </source>
</evidence>
<feature type="transmembrane region" description="Helical" evidence="8">
    <location>
        <begin position="177"/>
        <end position="195"/>
    </location>
</feature>
<gene>
    <name evidence="11" type="ORF">I858_015550</name>
</gene>
<dbReference type="Proteomes" id="UP000053354">
    <property type="component" value="Chromosome"/>
</dbReference>
<dbReference type="InterPro" id="IPR017871">
    <property type="entry name" value="ABC_transporter-like_CS"/>
</dbReference>
<dbReference type="InterPro" id="IPR027417">
    <property type="entry name" value="P-loop_NTPase"/>
</dbReference>
<evidence type="ECO:0000256" key="4">
    <source>
        <dbReference type="ARBA" id="ARBA00022741"/>
    </source>
</evidence>
<dbReference type="InterPro" id="IPR003439">
    <property type="entry name" value="ABC_transporter-like_ATP-bd"/>
</dbReference>
<dbReference type="STRING" id="1302659.I858_015550"/>
<dbReference type="Gene3D" id="3.40.50.300">
    <property type="entry name" value="P-loop containing nucleotide triphosphate hydrolases"/>
    <property type="match status" value="1"/>
</dbReference>
<dbReference type="PANTHER" id="PTHR43394">
    <property type="entry name" value="ATP-DEPENDENT PERMEASE MDL1, MITOCHONDRIAL"/>
    <property type="match status" value="1"/>
</dbReference>
<dbReference type="PROSITE" id="PS00211">
    <property type="entry name" value="ABC_TRANSPORTER_1"/>
    <property type="match status" value="1"/>
</dbReference>
<dbReference type="KEGG" id="pll:I858_015550"/>
<dbReference type="InterPro" id="IPR003593">
    <property type="entry name" value="AAA+_ATPase"/>
</dbReference>
<dbReference type="SUPFAM" id="SSF52540">
    <property type="entry name" value="P-loop containing nucleoside triphosphate hydrolases"/>
    <property type="match status" value="1"/>
</dbReference>
<dbReference type="GO" id="GO:0015421">
    <property type="term" value="F:ABC-type oligopeptide transporter activity"/>
    <property type="evidence" value="ECO:0007669"/>
    <property type="project" value="TreeGrafter"/>
</dbReference>
<dbReference type="GO" id="GO:0005886">
    <property type="term" value="C:plasma membrane"/>
    <property type="evidence" value="ECO:0007669"/>
    <property type="project" value="UniProtKB-SubCell"/>
</dbReference>
<dbReference type="OrthoDB" id="9770415at2"/>
<dbReference type="InterPro" id="IPR011527">
    <property type="entry name" value="ABC1_TM_dom"/>
</dbReference>
<evidence type="ECO:0000256" key="3">
    <source>
        <dbReference type="ARBA" id="ARBA00022692"/>
    </source>
</evidence>
<dbReference type="Gene3D" id="1.20.1560.10">
    <property type="entry name" value="ABC transporter type 1, transmembrane domain"/>
    <property type="match status" value="1"/>
</dbReference>
<dbReference type="CDD" id="cd18544">
    <property type="entry name" value="ABC_6TM_TmrA_like"/>
    <property type="match status" value="1"/>
</dbReference>
<keyword evidence="12" id="KW-1185">Reference proteome</keyword>
<dbReference type="FunFam" id="3.40.50.300:FF:000287">
    <property type="entry name" value="Multidrug ABC transporter ATP-binding protein"/>
    <property type="match status" value="1"/>
</dbReference>
<dbReference type="InterPro" id="IPR036640">
    <property type="entry name" value="ABC1_TM_sf"/>
</dbReference>
<evidence type="ECO:0000256" key="6">
    <source>
        <dbReference type="ARBA" id="ARBA00022989"/>
    </source>
</evidence>
<feature type="domain" description="ABC transmembrane type-1" evidence="10">
    <location>
        <begin position="37"/>
        <end position="321"/>
    </location>
</feature>
<protein>
    <submittedName>
        <fullName evidence="11">Multidrug ABC transporter ATP-binding protein</fullName>
    </submittedName>
</protein>
<feature type="transmembrane region" description="Helical" evidence="8">
    <location>
        <begin position="260"/>
        <end position="283"/>
    </location>
</feature>
<dbReference type="PROSITE" id="PS50929">
    <property type="entry name" value="ABC_TM1F"/>
    <property type="match status" value="1"/>
</dbReference>
<keyword evidence="6 8" id="KW-1133">Transmembrane helix</keyword>
<organism evidence="11 12">
    <name type="scientific">Planococcus versutus</name>
    <dbReference type="NCBI Taxonomy" id="1302659"/>
    <lineage>
        <taxon>Bacteria</taxon>
        <taxon>Bacillati</taxon>
        <taxon>Bacillota</taxon>
        <taxon>Bacilli</taxon>
        <taxon>Bacillales</taxon>
        <taxon>Caryophanaceae</taxon>
        <taxon>Planococcus</taxon>
    </lineage>
</organism>
<evidence type="ECO:0000313" key="12">
    <source>
        <dbReference type="Proteomes" id="UP000053354"/>
    </source>
</evidence>
<dbReference type="CDD" id="cd03254">
    <property type="entry name" value="ABCC_Glucan_exporter_like"/>
    <property type="match status" value="1"/>
</dbReference>
<evidence type="ECO:0000256" key="1">
    <source>
        <dbReference type="ARBA" id="ARBA00004651"/>
    </source>
</evidence>
<evidence type="ECO:0000259" key="10">
    <source>
        <dbReference type="PROSITE" id="PS50929"/>
    </source>
</evidence>